<accession>A0A1R4GZ09</accession>
<evidence type="ECO:0000259" key="8">
    <source>
        <dbReference type="Pfam" id="PF05209"/>
    </source>
</evidence>
<dbReference type="GO" id="GO:1901891">
    <property type="term" value="P:regulation of cell septum assembly"/>
    <property type="evidence" value="ECO:0007669"/>
    <property type="project" value="InterPro"/>
</dbReference>
<evidence type="ECO:0000256" key="6">
    <source>
        <dbReference type="HAMAP-Rule" id="MF_00267"/>
    </source>
</evidence>
<protein>
    <recommendedName>
        <fullName evidence="6">Probable septum site-determining protein MinC</fullName>
    </recommendedName>
</protein>
<dbReference type="Pfam" id="PF05209">
    <property type="entry name" value="MinC_N"/>
    <property type="match status" value="1"/>
</dbReference>
<comment type="subunit">
    <text evidence="6">Interacts with MinD and FtsZ.</text>
</comment>
<dbReference type="Pfam" id="PF03775">
    <property type="entry name" value="MinC_C"/>
    <property type="match status" value="1"/>
</dbReference>
<dbReference type="InterPro" id="IPR013033">
    <property type="entry name" value="MinC"/>
</dbReference>
<keyword evidence="2 6" id="KW-0132">Cell division</keyword>
<keyword evidence="3 6" id="KW-0717">Septation</keyword>
<name>A0A1R4GZ09_9GAMM</name>
<dbReference type="Gene3D" id="3.30.70.260">
    <property type="match status" value="1"/>
</dbReference>
<evidence type="ECO:0000256" key="3">
    <source>
        <dbReference type="ARBA" id="ARBA00023210"/>
    </source>
</evidence>
<dbReference type="GO" id="GO:0000917">
    <property type="term" value="P:division septum assembly"/>
    <property type="evidence" value="ECO:0007669"/>
    <property type="project" value="UniProtKB-KW"/>
</dbReference>
<dbReference type="NCBIfam" id="TIGR01222">
    <property type="entry name" value="minC"/>
    <property type="match status" value="1"/>
</dbReference>
<comment type="function">
    <text evidence="5 6">Cell division inhibitor that blocks the formation of polar Z ring septums. Rapidly oscillates between the poles of the cell to destabilize FtsZ filaments that have formed before they mature into polar Z rings. Prevents FtsZ polymerization.</text>
</comment>
<dbReference type="PANTHER" id="PTHR34108:SF1">
    <property type="entry name" value="SEPTUM SITE-DETERMINING PROTEIN MINC"/>
    <property type="match status" value="1"/>
</dbReference>
<dbReference type="InterPro" id="IPR036145">
    <property type="entry name" value="MinC_C_sf"/>
</dbReference>
<evidence type="ECO:0000256" key="4">
    <source>
        <dbReference type="ARBA" id="ARBA00023306"/>
    </source>
</evidence>
<feature type="domain" description="Septum formation inhibitor MinC N-terminal" evidence="8">
    <location>
        <begin position="15"/>
        <end position="87"/>
    </location>
</feature>
<gene>
    <name evidence="6 9" type="primary">minC</name>
    <name evidence="9" type="ORF">CRENPOLYSF1_100061</name>
</gene>
<sequence length="249" mass="27318">MSTDNQTTAYNPPVLEFKSSSFSVPALILSGNELKAIEQQLQEKIKLAPEFFKNSPVIIDLKELTKQHLDIDIALITEITRKLGLLPIGIRGGSLQQNKNALALRIPVYSNSSNRTNPVETQKTIPATQITEDVNPSKEAASSKAMIITQPIRSGQRIYAQGDLIILAQVSAGAEILAEGNIHIYGALRGRALAGVQGNTDARIFCTHLQAELISIAGNYKISEDLTKNIYNKPVHIYLKDYTLVIKEL</sequence>
<evidence type="ECO:0000259" key="7">
    <source>
        <dbReference type="Pfam" id="PF03775"/>
    </source>
</evidence>
<evidence type="ECO:0000256" key="1">
    <source>
        <dbReference type="ARBA" id="ARBA00006291"/>
    </source>
</evidence>
<dbReference type="EMBL" id="FUKI01000002">
    <property type="protein sequence ID" value="SJM89192.1"/>
    <property type="molecule type" value="Genomic_DNA"/>
</dbReference>
<dbReference type="GO" id="GO:0000902">
    <property type="term" value="P:cell morphogenesis"/>
    <property type="evidence" value="ECO:0007669"/>
    <property type="project" value="InterPro"/>
</dbReference>
<dbReference type="InterPro" id="IPR016098">
    <property type="entry name" value="CAP/MinC_C"/>
</dbReference>
<organism evidence="9 10">
    <name type="scientific">Crenothrix polyspora</name>
    <dbReference type="NCBI Taxonomy" id="360316"/>
    <lineage>
        <taxon>Bacteria</taxon>
        <taxon>Pseudomonadati</taxon>
        <taxon>Pseudomonadota</taxon>
        <taxon>Gammaproteobacteria</taxon>
        <taxon>Methylococcales</taxon>
        <taxon>Crenotrichaceae</taxon>
        <taxon>Crenothrix</taxon>
    </lineage>
</organism>
<proteinExistence type="inferred from homology"/>
<keyword evidence="10" id="KW-1185">Reference proteome</keyword>
<dbReference type="Proteomes" id="UP000195667">
    <property type="component" value="Unassembled WGS sequence"/>
</dbReference>
<comment type="similarity">
    <text evidence="1 6">Belongs to the MinC family.</text>
</comment>
<dbReference type="AlphaFoldDB" id="A0A1R4GZ09"/>
<feature type="domain" description="Septum formation inhibitor MinC C-terminal" evidence="7">
    <location>
        <begin position="147"/>
        <end position="246"/>
    </location>
</feature>
<evidence type="ECO:0000256" key="5">
    <source>
        <dbReference type="ARBA" id="ARBA00025606"/>
    </source>
</evidence>
<dbReference type="SUPFAM" id="SSF63848">
    <property type="entry name" value="Cell-division inhibitor MinC, C-terminal domain"/>
    <property type="match status" value="1"/>
</dbReference>
<dbReference type="Gene3D" id="2.160.20.70">
    <property type="match status" value="1"/>
</dbReference>
<dbReference type="HAMAP" id="MF_00267">
    <property type="entry name" value="MinC"/>
    <property type="match status" value="1"/>
</dbReference>
<dbReference type="PANTHER" id="PTHR34108">
    <property type="entry name" value="SEPTUM SITE-DETERMINING PROTEIN MINC"/>
    <property type="match status" value="1"/>
</dbReference>
<evidence type="ECO:0000313" key="10">
    <source>
        <dbReference type="Proteomes" id="UP000195667"/>
    </source>
</evidence>
<dbReference type="RefSeq" id="WP_087142025.1">
    <property type="nucleotide sequence ID" value="NZ_FUKI01000002.1"/>
</dbReference>
<keyword evidence="4 6" id="KW-0131">Cell cycle</keyword>
<evidence type="ECO:0000313" key="9">
    <source>
        <dbReference type="EMBL" id="SJM89192.1"/>
    </source>
</evidence>
<dbReference type="InterPro" id="IPR005526">
    <property type="entry name" value="Septum_form_inhib_MinC_C"/>
</dbReference>
<dbReference type="OrthoDB" id="9794530at2"/>
<reference evidence="10" key="1">
    <citation type="submission" date="2017-02" db="EMBL/GenBank/DDBJ databases">
        <authorList>
            <person name="Daims H."/>
        </authorList>
    </citation>
    <scope>NUCLEOTIDE SEQUENCE [LARGE SCALE GENOMIC DNA]</scope>
</reference>
<dbReference type="InterPro" id="IPR007874">
    <property type="entry name" value="MinC_N"/>
</dbReference>
<evidence type="ECO:0000256" key="2">
    <source>
        <dbReference type="ARBA" id="ARBA00022618"/>
    </source>
</evidence>
<dbReference type="GO" id="GO:0051302">
    <property type="term" value="P:regulation of cell division"/>
    <property type="evidence" value="ECO:0007669"/>
    <property type="project" value="InterPro"/>
</dbReference>